<feature type="compositionally biased region" description="Basic and acidic residues" evidence="1">
    <location>
        <begin position="248"/>
        <end position="257"/>
    </location>
</feature>
<accession>A0A9P4K6Y1</accession>
<dbReference type="AlphaFoldDB" id="A0A9P4K6Y1"/>
<evidence type="ECO:0000256" key="2">
    <source>
        <dbReference type="SAM" id="Phobius"/>
    </source>
</evidence>
<feature type="region of interest" description="Disordered" evidence="1">
    <location>
        <begin position="48"/>
        <end position="73"/>
    </location>
</feature>
<evidence type="ECO:0000313" key="3">
    <source>
        <dbReference type="EMBL" id="KAF2260584.1"/>
    </source>
</evidence>
<feature type="transmembrane region" description="Helical" evidence="2">
    <location>
        <begin position="86"/>
        <end position="105"/>
    </location>
</feature>
<dbReference type="OrthoDB" id="4775599at2759"/>
<feature type="region of interest" description="Disordered" evidence="1">
    <location>
        <begin position="1"/>
        <end position="26"/>
    </location>
</feature>
<evidence type="ECO:0000256" key="1">
    <source>
        <dbReference type="SAM" id="MobiDB-lite"/>
    </source>
</evidence>
<dbReference type="EMBL" id="ML986678">
    <property type="protein sequence ID" value="KAF2260584.1"/>
    <property type="molecule type" value="Genomic_DNA"/>
</dbReference>
<organism evidence="3 4">
    <name type="scientific">Lojkania enalia</name>
    <dbReference type="NCBI Taxonomy" id="147567"/>
    <lineage>
        <taxon>Eukaryota</taxon>
        <taxon>Fungi</taxon>
        <taxon>Dikarya</taxon>
        <taxon>Ascomycota</taxon>
        <taxon>Pezizomycotina</taxon>
        <taxon>Dothideomycetes</taxon>
        <taxon>Pleosporomycetidae</taxon>
        <taxon>Pleosporales</taxon>
        <taxon>Pleosporales incertae sedis</taxon>
        <taxon>Lojkania</taxon>
    </lineage>
</organism>
<comment type="caution">
    <text evidence="3">The sequence shown here is derived from an EMBL/GenBank/DDBJ whole genome shotgun (WGS) entry which is preliminary data.</text>
</comment>
<name>A0A9P4K6Y1_9PLEO</name>
<keyword evidence="2" id="KW-1133">Transmembrane helix</keyword>
<protein>
    <submittedName>
        <fullName evidence="3">Uncharacterized protein</fullName>
    </submittedName>
</protein>
<keyword evidence="2" id="KW-0472">Membrane</keyword>
<gene>
    <name evidence="3" type="ORF">CC78DRAFT_547422</name>
</gene>
<reference evidence="4" key="1">
    <citation type="journal article" date="2020" name="Stud. Mycol.">
        <title>101 Dothideomycetes genomes: A test case for predicting lifestyles and emergence of pathogens.</title>
        <authorList>
            <person name="Haridas S."/>
            <person name="Albert R."/>
            <person name="Binder M."/>
            <person name="Bloem J."/>
            <person name="LaButti K."/>
            <person name="Salamov A."/>
            <person name="Andreopoulos B."/>
            <person name="Baker S."/>
            <person name="Barry K."/>
            <person name="Bills G."/>
            <person name="Bluhm B."/>
            <person name="Cannon C."/>
            <person name="Castanera R."/>
            <person name="Culley D."/>
            <person name="Daum C."/>
            <person name="Ezra D."/>
            <person name="Gonzalez J."/>
            <person name="Henrissat B."/>
            <person name="Kuo A."/>
            <person name="Liang C."/>
            <person name="Lipzen A."/>
            <person name="Lutzoni F."/>
            <person name="Magnuson J."/>
            <person name="Mondo S."/>
            <person name="Nolan M."/>
            <person name="Ohm R."/>
            <person name="Pangilinan J."/>
            <person name="Park H.-J."/>
            <person name="Ramirez L."/>
            <person name="Alfaro M."/>
            <person name="Sun H."/>
            <person name="Tritt A."/>
            <person name="Yoshinaga Y."/>
            <person name="Zwiers L.-H."/>
            <person name="Turgeon B."/>
            <person name="Goodwin S."/>
            <person name="Spatafora J."/>
            <person name="Crous P."/>
            <person name="Grigoriev I."/>
        </authorList>
    </citation>
    <scope>NUCLEOTIDE SEQUENCE [LARGE SCALE GENOMIC DNA]</scope>
    <source>
        <strain evidence="4">CBS 304.66</strain>
    </source>
</reference>
<sequence>MAQNAQSTEPIISTSTMSTPLSVSNTRPPTSLITSFISYTSSNATITTSSSSPSVNEAPPPLGIPPAGGSGGTDIARSRNESVFNYYFLFLAVFGVLVALCLWWVHKRRKKRKEMMRQSGQNALARDLDGWTNTRRWMHGRWRHNQTGFVRREEGLDENGEAPPPYQPKSDITVDQSNIRATHDTASGLTIPLRTLSRDEINTIRLPDYQESEQRINSVSGQPRTARTHTTPLETANDHSNTSTRNLIRNERDLFNR</sequence>
<feature type="region of interest" description="Disordered" evidence="1">
    <location>
        <begin position="212"/>
        <end position="257"/>
    </location>
</feature>
<keyword evidence="2" id="KW-0812">Transmembrane</keyword>
<feature type="compositionally biased region" description="Polar residues" evidence="1">
    <location>
        <begin position="215"/>
        <end position="247"/>
    </location>
</feature>
<evidence type="ECO:0000313" key="4">
    <source>
        <dbReference type="Proteomes" id="UP000800093"/>
    </source>
</evidence>
<proteinExistence type="predicted"/>
<dbReference type="Proteomes" id="UP000800093">
    <property type="component" value="Unassembled WGS sequence"/>
</dbReference>
<keyword evidence="4" id="KW-1185">Reference proteome</keyword>